<feature type="signal peptide" evidence="11">
    <location>
        <begin position="1"/>
        <end position="25"/>
    </location>
</feature>
<reference evidence="13 14" key="1">
    <citation type="submission" date="2023-12" db="EMBL/GenBank/DDBJ databases">
        <title>A high-quality genome assembly for Dillenia turbinata (Dilleniales).</title>
        <authorList>
            <person name="Chanderbali A."/>
        </authorList>
    </citation>
    <scope>NUCLEOTIDE SEQUENCE [LARGE SCALE GENOMIC DNA]</scope>
    <source>
        <strain evidence="13">LSX21</strain>
        <tissue evidence="13">Leaf</tissue>
    </source>
</reference>
<dbReference type="PANTHER" id="PTHR31238">
    <property type="entry name" value="GERMIN-LIKE PROTEIN SUBFAMILY 3 MEMBER 3"/>
    <property type="match status" value="1"/>
</dbReference>
<evidence type="ECO:0000313" key="13">
    <source>
        <dbReference type="EMBL" id="KAK6924918.1"/>
    </source>
</evidence>
<evidence type="ECO:0000256" key="10">
    <source>
        <dbReference type="PIRSR" id="PIRSR601929-3"/>
    </source>
</evidence>
<sequence>MTMSTSHFKPLFFVMLFLLPLTSHCADSDPLQDFCVADYSAKTSGDGFACKPASEVKADDFFFSGLRYEGNTTNKFGTLTTHGDVLSFPALNTLGLSMNRVDFAPGGLNPPHIHPRSSEIVFVVEGTLLAGFLTSKHVLFSKVVNAGDMFVIPRSLVHFQLNIGKTKARTITSFNSQFPGDPIMSTNLFGSTPTIPNEVLTKTFQVDDNIVNLIKSKFSP</sequence>
<dbReference type="Proteomes" id="UP001370490">
    <property type="component" value="Unassembled WGS sequence"/>
</dbReference>
<evidence type="ECO:0000256" key="8">
    <source>
        <dbReference type="PIRSR" id="PIRSR601929-1"/>
    </source>
</evidence>
<dbReference type="InterPro" id="IPR014710">
    <property type="entry name" value="RmlC-like_jellyroll"/>
</dbReference>
<dbReference type="SUPFAM" id="SSF51182">
    <property type="entry name" value="RmlC-like cupins"/>
    <property type="match status" value="1"/>
</dbReference>
<comment type="caution">
    <text evidence="13">The sequence shown here is derived from an EMBL/GenBank/DDBJ whole genome shotgun (WGS) entry which is preliminary data.</text>
</comment>
<evidence type="ECO:0000256" key="2">
    <source>
        <dbReference type="ARBA" id="ARBA00007456"/>
    </source>
</evidence>
<keyword evidence="3 11" id="KW-0052">Apoplast</keyword>
<gene>
    <name evidence="13" type="ORF">RJ641_009244</name>
</gene>
<feature type="disulfide bond" evidence="10">
    <location>
        <begin position="35"/>
        <end position="50"/>
    </location>
</feature>
<dbReference type="InterPro" id="IPR001929">
    <property type="entry name" value="Germin"/>
</dbReference>
<dbReference type="Pfam" id="PF00190">
    <property type="entry name" value="Cupin_1"/>
    <property type="match status" value="1"/>
</dbReference>
<comment type="subcellular location">
    <subcellularLocation>
        <location evidence="1 11">Secreted</location>
        <location evidence="1 11">Extracellular space</location>
        <location evidence="1 11">Apoplast</location>
    </subcellularLocation>
</comment>
<evidence type="ECO:0000313" key="14">
    <source>
        <dbReference type="Proteomes" id="UP001370490"/>
    </source>
</evidence>
<protein>
    <recommendedName>
        <fullName evidence="11">Germin-like protein</fullName>
    </recommendedName>
</protein>
<keyword evidence="14" id="KW-1185">Reference proteome</keyword>
<evidence type="ECO:0000256" key="6">
    <source>
        <dbReference type="ARBA" id="ARBA00023157"/>
    </source>
</evidence>
<keyword evidence="4 11" id="KW-0964">Secreted</keyword>
<dbReference type="AlphaFoldDB" id="A0AAN8Z8Z4"/>
<evidence type="ECO:0000256" key="11">
    <source>
        <dbReference type="RuleBase" id="RU366015"/>
    </source>
</evidence>
<feature type="binding site" evidence="9">
    <location>
        <position position="119"/>
    </location>
    <ligand>
        <name>Mn(2+)</name>
        <dbReference type="ChEBI" id="CHEBI:29035"/>
    </ligand>
</feature>
<comment type="similarity">
    <text evidence="2 11">Belongs to the germin family.</text>
</comment>
<accession>A0AAN8Z8Z4</accession>
<evidence type="ECO:0000256" key="3">
    <source>
        <dbReference type="ARBA" id="ARBA00022523"/>
    </source>
</evidence>
<dbReference type="PRINTS" id="PR00325">
    <property type="entry name" value="GERMIN"/>
</dbReference>
<dbReference type="InterPro" id="IPR006045">
    <property type="entry name" value="Cupin_1"/>
</dbReference>
<evidence type="ECO:0000256" key="7">
    <source>
        <dbReference type="ARBA" id="ARBA00023211"/>
    </source>
</evidence>
<keyword evidence="6 10" id="KW-1015">Disulfide bond</keyword>
<keyword evidence="7 8" id="KW-0464">Manganese</keyword>
<evidence type="ECO:0000256" key="1">
    <source>
        <dbReference type="ARBA" id="ARBA00004271"/>
    </source>
</evidence>
<feature type="binding site" evidence="9">
    <location>
        <position position="112"/>
    </location>
    <ligand>
        <name>Mn(2+)</name>
        <dbReference type="ChEBI" id="CHEBI:29035"/>
    </ligand>
</feature>
<name>A0AAN8Z8Z4_9MAGN</name>
<feature type="binding site" evidence="9">
    <location>
        <position position="158"/>
    </location>
    <ligand>
        <name>Mn(2+)</name>
        <dbReference type="ChEBI" id="CHEBI:29035"/>
    </ligand>
</feature>
<dbReference type="GO" id="GO:0048046">
    <property type="term" value="C:apoplast"/>
    <property type="evidence" value="ECO:0007669"/>
    <property type="project" value="UniProtKB-SubCell"/>
</dbReference>
<evidence type="ECO:0000259" key="12">
    <source>
        <dbReference type="SMART" id="SM00835"/>
    </source>
</evidence>
<evidence type="ECO:0000256" key="5">
    <source>
        <dbReference type="ARBA" id="ARBA00022723"/>
    </source>
</evidence>
<proteinExistence type="inferred from homology"/>
<feature type="domain" description="Cupin type-1" evidence="12">
    <location>
        <begin position="64"/>
        <end position="212"/>
    </location>
</feature>
<feature type="binding site" evidence="8">
    <location>
        <position position="119"/>
    </location>
    <ligand>
        <name>oxalate</name>
        <dbReference type="ChEBI" id="CHEBI:30623"/>
    </ligand>
</feature>
<dbReference type="FunFam" id="2.60.120.10:FF:000005">
    <property type="entry name" value="Germin-like protein subfamily 1 member 8"/>
    <property type="match status" value="1"/>
</dbReference>
<keyword evidence="11" id="KW-0732">Signal</keyword>
<dbReference type="InterPro" id="IPR019780">
    <property type="entry name" value="Germin_Mn-BS"/>
</dbReference>
<evidence type="ECO:0000256" key="9">
    <source>
        <dbReference type="PIRSR" id="PIRSR601929-2"/>
    </source>
</evidence>
<feature type="binding site" evidence="8">
    <location>
        <position position="114"/>
    </location>
    <ligand>
        <name>oxalate</name>
        <dbReference type="ChEBI" id="CHEBI:30623"/>
    </ligand>
</feature>
<organism evidence="13 14">
    <name type="scientific">Dillenia turbinata</name>
    <dbReference type="NCBI Taxonomy" id="194707"/>
    <lineage>
        <taxon>Eukaryota</taxon>
        <taxon>Viridiplantae</taxon>
        <taxon>Streptophyta</taxon>
        <taxon>Embryophyta</taxon>
        <taxon>Tracheophyta</taxon>
        <taxon>Spermatophyta</taxon>
        <taxon>Magnoliopsida</taxon>
        <taxon>eudicotyledons</taxon>
        <taxon>Gunneridae</taxon>
        <taxon>Pentapetalae</taxon>
        <taxon>Dilleniales</taxon>
        <taxon>Dilleniaceae</taxon>
        <taxon>Dillenia</taxon>
    </lineage>
</organism>
<feature type="binding site" evidence="8">
    <location>
        <position position="99"/>
    </location>
    <ligand>
        <name>oxalate</name>
        <dbReference type="ChEBI" id="CHEBI:30623"/>
    </ligand>
</feature>
<feature type="binding site" evidence="9">
    <location>
        <position position="114"/>
    </location>
    <ligand>
        <name>Mn(2+)</name>
        <dbReference type="ChEBI" id="CHEBI:29035"/>
    </ligand>
</feature>
<dbReference type="GO" id="GO:0030145">
    <property type="term" value="F:manganese ion binding"/>
    <property type="evidence" value="ECO:0007669"/>
    <property type="project" value="UniProtKB-UniRule"/>
</dbReference>
<dbReference type="EMBL" id="JBAMMX010000016">
    <property type="protein sequence ID" value="KAK6924918.1"/>
    <property type="molecule type" value="Genomic_DNA"/>
</dbReference>
<dbReference type="Gene3D" id="2.60.120.10">
    <property type="entry name" value="Jelly Rolls"/>
    <property type="match status" value="1"/>
</dbReference>
<dbReference type="PROSITE" id="PS00725">
    <property type="entry name" value="GERMIN"/>
    <property type="match status" value="1"/>
</dbReference>
<dbReference type="CDD" id="cd02241">
    <property type="entry name" value="cupin_OxOx"/>
    <property type="match status" value="1"/>
</dbReference>
<dbReference type="InterPro" id="IPR011051">
    <property type="entry name" value="RmlC_Cupin_sf"/>
</dbReference>
<keyword evidence="5 8" id="KW-0479">Metal-binding</keyword>
<dbReference type="SMART" id="SM00835">
    <property type="entry name" value="Cupin_1"/>
    <property type="match status" value="1"/>
</dbReference>
<feature type="binding site" evidence="8">
    <location>
        <position position="109"/>
    </location>
    <ligand>
        <name>oxalate</name>
        <dbReference type="ChEBI" id="CHEBI:30623"/>
    </ligand>
</feature>
<evidence type="ECO:0000256" key="4">
    <source>
        <dbReference type="ARBA" id="ARBA00022525"/>
    </source>
</evidence>
<feature type="chain" id="PRO_5042670230" description="Germin-like protein" evidence="11">
    <location>
        <begin position="26"/>
        <end position="220"/>
    </location>
</feature>